<feature type="region of interest" description="Disordered" evidence="1">
    <location>
        <begin position="1"/>
        <end position="195"/>
    </location>
</feature>
<name>A0AAE0MR52_9PEZI</name>
<gene>
    <name evidence="3" type="ORF">B0H65DRAFT_576115</name>
</gene>
<sequence>MAGRASYPNLGRTAPGPDRSARWDRDRFFDEREHNMTLERSRGPDRDRFDALPIRTRNPDDDDDYFRQSRRVPPPREHSVDERFTHDRRASHPHIDEEEDDELLVRERRRVIYDDMETPRPPSTIRRRPSPSESSFTRRRPSPERERFRSPSPPRRPTARMMRRTSSVDTYDRKPNGFYDREEYGPPARRSDYRIPANVPIPLPRHRALPPPRVYAEHDYFRDIQVSDPHRYGDEEFHAFQGGEKVREREFEKEVIHTRRSRRDRSRDSRATSRSHRSSRRSSSVASSTSSSSSSSGGTTITSKSEYPKKGKTRIPSRLLSRRALIESGYPFVEEGTTTIIQKALGQEHIDHLLKMSDEYKKAELEIQASRSSAGDIIEEHEERRTEIIEYTDTTIPGPPHHTTHYTQTTTHAHPHVHTTTVHTHPPVQATYTQPVMVNAAPPVQTQQVDFAKTVQVREVSPSRASSYSSWDSASSWTDSTYTTGTSCSTCSTATVTPRGHVHAPQVVHVAHPEETFKELRETSKELMVLDKSHSMSRSRSRHRSQSRRHRSRSRRSRSRRRSYESESIQSEISRLERQLARKERHGSRGDIVMAERLSTGEVVLLEEKVERIEEPRKGVRLEKDKRGRLSISVPRNRR</sequence>
<reference evidence="3" key="1">
    <citation type="journal article" date="2023" name="Mol. Phylogenet. Evol.">
        <title>Genome-scale phylogeny and comparative genomics of the fungal order Sordariales.</title>
        <authorList>
            <person name="Hensen N."/>
            <person name="Bonometti L."/>
            <person name="Westerberg I."/>
            <person name="Brannstrom I.O."/>
            <person name="Guillou S."/>
            <person name="Cros-Aarteil S."/>
            <person name="Calhoun S."/>
            <person name="Haridas S."/>
            <person name="Kuo A."/>
            <person name="Mondo S."/>
            <person name="Pangilinan J."/>
            <person name="Riley R."/>
            <person name="LaButti K."/>
            <person name="Andreopoulos B."/>
            <person name="Lipzen A."/>
            <person name="Chen C."/>
            <person name="Yan M."/>
            <person name="Daum C."/>
            <person name="Ng V."/>
            <person name="Clum A."/>
            <person name="Steindorff A."/>
            <person name="Ohm R.A."/>
            <person name="Martin F."/>
            <person name="Silar P."/>
            <person name="Natvig D.O."/>
            <person name="Lalanne C."/>
            <person name="Gautier V."/>
            <person name="Ament-Velasquez S.L."/>
            <person name="Kruys A."/>
            <person name="Hutchinson M.I."/>
            <person name="Powell A.J."/>
            <person name="Barry K."/>
            <person name="Miller A.N."/>
            <person name="Grigoriev I.V."/>
            <person name="Debuchy R."/>
            <person name="Gladieux P."/>
            <person name="Hiltunen Thoren M."/>
            <person name="Johannesson H."/>
        </authorList>
    </citation>
    <scope>NUCLEOTIDE SEQUENCE</scope>
    <source>
        <strain evidence="3">CBS 560.94</strain>
    </source>
</reference>
<dbReference type="GeneID" id="87867803"/>
<dbReference type="AlphaFoldDB" id="A0AAE0MR52"/>
<evidence type="ECO:0000256" key="1">
    <source>
        <dbReference type="SAM" id="MobiDB-lite"/>
    </source>
</evidence>
<dbReference type="Proteomes" id="UP001278500">
    <property type="component" value="Unassembled WGS sequence"/>
</dbReference>
<feature type="compositionally biased region" description="Basic and acidic residues" evidence="1">
    <location>
        <begin position="19"/>
        <end position="50"/>
    </location>
</feature>
<feature type="region of interest" description="Disordered" evidence="1">
    <location>
        <begin position="615"/>
        <end position="639"/>
    </location>
</feature>
<evidence type="ECO:0000313" key="4">
    <source>
        <dbReference type="Proteomes" id="UP001278500"/>
    </source>
</evidence>
<reference evidence="3" key="2">
    <citation type="submission" date="2023-06" db="EMBL/GenBank/DDBJ databases">
        <authorList>
            <consortium name="Lawrence Berkeley National Laboratory"/>
            <person name="Haridas S."/>
            <person name="Hensen N."/>
            <person name="Bonometti L."/>
            <person name="Westerberg I."/>
            <person name="Brannstrom I.O."/>
            <person name="Guillou S."/>
            <person name="Cros-Aarteil S."/>
            <person name="Calhoun S."/>
            <person name="Kuo A."/>
            <person name="Mondo S."/>
            <person name="Pangilinan J."/>
            <person name="Riley R."/>
            <person name="Labutti K."/>
            <person name="Andreopoulos B."/>
            <person name="Lipzen A."/>
            <person name="Chen C."/>
            <person name="Yanf M."/>
            <person name="Daum C."/>
            <person name="Ng V."/>
            <person name="Clum A."/>
            <person name="Steindorff A."/>
            <person name="Ohm R."/>
            <person name="Martin F."/>
            <person name="Silar P."/>
            <person name="Natvig D."/>
            <person name="Lalanne C."/>
            <person name="Gautier V."/>
            <person name="Ament-Velasquez S.L."/>
            <person name="Kruys A."/>
            <person name="Hutchinson M.I."/>
            <person name="Powell A.J."/>
            <person name="Barry K."/>
            <person name="Miller A.N."/>
            <person name="Grigoriev I.V."/>
            <person name="Debuchy R."/>
            <person name="Gladieux P."/>
            <person name="Thoren M.H."/>
            <person name="Johannesson H."/>
        </authorList>
    </citation>
    <scope>NUCLEOTIDE SEQUENCE</scope>
    <source>
        <strain evidence="3">CBS 560.94</strain>
    </source>
</reference>
<dbReference type="InterPro" id="IPR058348">
    <property type="entry name" value="DUF8035"/>
</dbReference>
<feature type="compositionally biased region" description="Basic residues" evidence="1">
    <location>
        <begin position="535"/>
        <end position="561"/>
    </location>
</feature>
<feature type="compositionally biased region" description="Basic and acidic residues" evidence="1">
    <location>
        <begin position="74"/>
        <end position="95"/>
    </location>
</feature>
<feature type="compositionally biased region" description="Basic and acidic residues" evidence="1">
    <location>
        <begin position="170"/>
        <end position="193"/>
    </location>
</feature>
<evidence type="ECO:0000259" key="2">
    <source>
        <dbReference type="Pfam" id="PF26118"/>
    </source>
</evidence>
<organism evidence="3 4">
    <name type="scientific">Neurospora tetraspora</name>
    <dbReference type="NCBI Taxonomy" id="94610"/>
    <lineage>
        <taxon>Eukaryota</taxon>
        <taxon>Fungi</taxon>
        <taxon>Dikarya</taxon>
        <taxon>Ascomycota</taxon>
        <taxon>Pezizomycotina</taxon>
        <taxon>Sordariomycetes</taxon>
        <taxon>Sordariomycetidae</taxon>
        <taxon>Sordariales</taxon>
        <taxon>Sordariaceae</taxon>
        <taxon>Neurospora</taxon>
    </lineage>
</organism>
<accession>A0AAE0MR52</accession>
<proteinExistence type="predicted"/>
<feature type="region of interest" description="Disordered" evidence="1">
    <location>
        <begin position="237"/>
        <end position="315"/>
    </location>
</feature>
<feature type="compositionally biased region" description="Basic and acidic residues" evidence="1">
    <location>
        <begin position="615"/>
        <end position="628"/>
    </location>
</feature>
<dbReference type="RefSeq" id="XP_062680494.1">
    <property type="nucleotide sequence ID" value="XM_062830649.1"/>
</dbReference>
<feature type="compositionally biased region" description="Basic and acidic residues" evidence="1">
    <location>
        <begin position="237"/>
        <end position="257"/>
    </location>
</feature>
<evidence type="ECO:0000313" key="3">
    <source>
        <dbReference type="EMBL" id="KAK3342701.1"/>
    </source>
</evidence>
<keyword evidence="4" id="KW-1185">Reference proteome</keyword>
<protein>
    <recommendedName>
        <fullName evidence="2">DUF8035 domain-containing protein</fullName>
    </recommendedName>
</protein>
<feature type="compositionally biased region" description="Basic and acidic residues" evidence="1">
    <location>
        <begin position="103"/>
        <end position="113"/>
    </location>
</feature>
<comment type="caution">
    <text evidence="3">The sequence shown here is derived from an EMBL/GenBank/DDBJ whole genome shotgun (WGS) entry which is preliminary data.</text>
</comment>
<feature type="region of interest" description="Disordered" evidence="1">
    <location>
        <begin position="528"/>
        <end position="572"/>
    </location>
</feature>
<dbReference type="Pfam" id="PF26118">
    <property type="entry name" value="DUF8035"/>
    <property type="match status" value="1"/>
</dbReference>
<dbReference type="EMBL" id="JAUEPP010000005">
    <property type="protein sequence ID" value="KAK3342701.1"/>
    <property type="molecule type" value="Genomic_DNA"/>
</dbReference>
<feature type="domain" description="DUF8035" evidence="2">
    <location>
        <begin position="309"/>
        <end position="363"/>
    </location>
</feature>
<feature type="compositionally biased region" description="Low complexity" evidence="1">
    <location>
        <begin position="281"/>
        <end position="303"/>
    </location>
</feature>